<feature type="signal peptide" evidence="12">
    <location>
        <begin position="1"/>
        <end position="25"/>
    </location>
</feature>
<feature type="binding site" evidence="10">
    <location>
        <position position="289"/>
    </location>
    <ligand>
        <name>beta-D-galactose</name>
        <dbReference type="ChEBI" id="CHEBI:27667"/>
    </ligand>
</feature>
<comment type="cofactor">
    <cofactor evidence="1">
        <name>Ca(2+)</name>
        <dbReference type="ChEBI" id="CHEBI:29108"/>
    </cofactor>
</comment>
<protein>
    <recommendedName>
        <fullName evidence="8">Aldose 1-epimerase</fullName>
        <ecNumber evidence="8">5.1.3.3</ecNumber>
    </recommendedName>
</protein>
<evidence type="ECO:0000256" key="5">
    <source>
        <dbReference type="ARBA" id="ARBA00022837"/>
    </source>
</evidence>
<dbReference type="NCBIfam" id="NF008277">
    <property type="entry name" value="PRK11055.1"/>
    <property type="match status" value="1"/>
</dbReference>
<dbReference type="InterPro" id="IPR011013">
    <property type="entry name" value="Gal_mutarotase_sf_dom"/>
</dbReference>
<evidence type="ECO:0000256" key="2">
    <source>
        <dbReference type="ARBA" id="ARBA00005028"/>
    </source>
</evidence>
<evidence type="ECO:0000256" key="1">
    <source>
        <dbReference type="ARBA" id="ARBA00001913"/>
    </source>
</evidence>
<keyword evidence="7 8" id="KW-0119">Carbohydrate metabolism</keyword>
<dbReference type="PIRSF" id="PIRSF005096">
    <property type="entry name" value="GALM"/>
    <property type="match status" value="1"/>
</dbReference>
<comment type="similarity">
    <text evidence="3 8">Belongs to the aldose epimerase family.</text>
</comment>
<gene>
    <name evidence="13" type="ORF">HDF25_003339</name>
</gene>
<dbReference type="CDD" id="cd09019">
    <property type="entry name" value="galactose_mutarotase_like"/>
    <property type="match status" value="1"/>
</dbReference>
<dbReference type="InterPro" id="IPR015443">
    <property type="entry name" value="Aldose_1-epimerase"/>
</dbReference>
<evidence type="ECO:0000256" key="4">
    <source>
        <dbReference type="ARBA" id="ARBA00011245"/>
    </source>
</evidence>
<dbReference type="AlphaFoldDB" id="A0A7X0J7M4"/>
<keyword evidence="6 8" id="KW-0413">Isomerase</keyword>
<evidence type="ECO:0000256" key="8">
    <source>
        <dbReference type="PIRNR" id="PIRNR005096"/>
    </source>
</evidence>
<comment type="subunit">
    <text evidence="4">Monomer.</text>
</comment>
<evidence type="ECO:0000313" key="14">
    <source>
        <dbReference type="Proteomes" id="UP000521017"/>
    </source>
</evidence>
<dbReference type="PANTHER" id="PTHR10091">
    <property type="entry name" value="ALDOSE-1-EPIMERASE"/>
    <property type="match status" value="1"/>
</dbReference>
<keyword evidence="5" id="KW-0106">Calcium</keyword>
<accession>A0A7X0J7M4</accession>
<feature type="active site" description="Proton donor" evidence="9">
    <location>
        <position position="217"/>
    </location>
</feature>
<feature type="binding site" evidence="11">
    <location>
        <begin position="120"/>
        <end position="121"/>
    </location>
    <ligand>
        <name>beta-D-galactose</name>
        <dbReference type="ChEBI" id="CHEBI:27667"/>
    </ligand>
</feature>
<dbReference type="InterPro" id="IPR014718">
    <property type="entry name" value="GH-type_carb-bd"/>
</dbReference>
<comment type="pathway">
    <text evidence="2 8">Carbohydrate metabolism; hexose metabolism.</text>
</comment>
<feature type="chain" id="PRO_5030954691" description="Aldose 1-epimerase" evidence="12">
    <location>
        <begin position="26"/>
        <end position="389"/>
    </location>
</feature>
<evidence type="ECO:0000256" key="12">
    <source>
        <dbReference type="SAM" id="SignalP"/>
    </source>
</evidence>
<dbReference type="GO" id="GO:0030246">
    <property type="term" value="F:carbohydrate binding"/>
    <property type="evidence" value="ECO:0007669"/>
    <property type="project" value="InterPro"/>
</dbReference>
<dbReference type="EC" id="5.1.3.3" evidence="8"/>
<dbReference type="Gene3D" id="2.70.98.10">
    <property type="match status" value="1"/>
</dbReference>
<dbReference type="GO" id="GO:0006006">
    <property type="term" value="P:glucose metabolic process"/>
    <property type="evidence" value="ECO:0007669"/>
    <property type="project" value="TreeGrafter"/>
</dbReference>
<evidence type="ECO:0000313" key="13">
    <source>
        <dbReference type="EMBL" id="MBB6501176.1"/>
    </source>
</evidence>
<dbReference type="InterPro" id="IPR008183">
    <property type="entry name" value="Aldose_1/G6P_1-epimerase"/>
</dbReference>
<organism evidence="13 14">
    <name type="scientific">Pedobacter cryoconitis</name>
    <dbReference type="NCBI Taxonomy" id="188932"/>
    <lineage>
        <taxon>Bacteria</taxon>
        <taxon>Pseudomonadati</taxon>
        <taxon>Bacteroidota</taxon>
        <taxon>Sphingobacteriia</taxon>
        <taxon>Sphingobacteriales</taxon>
        <taxon>Sphingobacteriaceae</taxon>
        <taxon>Pedobacter</taxon>
    </lineage>
</organism>
<dbReference type="Pfam" id="PF01263">
    <property type="entry name" value="Aldose_epim"/>
    <property type="match status" value="1"/>
</dbReference>
<dbReference type="RefSeq" id="WP_184626657.1">
    <property type="nucleotide sequence ID" value="NZ_JACHCC010000008.1"/>
</dbReference>
<name>A0A7X0J7M4_9SPHI</name>
<evidence type="ECO:0000256" key="9">
    <source>
        <dbReference type="PIRSR" id="PIRSR005096-1"/>
    </source>
</evidence>
<dbReference type="GO" id="GO:0004034">
    <property type="term" value="F:aldose 1-epimerase activity"/>
    <property type="evidence" value="ECO:0007669"/>
    <property type="project" value="UniProtKB-EC"/>
</dbReference>
<dbReference type="PROSITE" id="PS51257">
    <property type="entry name" value="PROKAR_LIPOPROTEIN"/>
    <property type="match status" value="1"/>
</dbReference>
<dbReference type="EMBL" id="JACHCC010000008">
    <property type="protein sequence ID" value="MBB6501176.1"/>
    <property type="molecule type" value="Genomic_DNA"/>
</dbReference>
<keyword evidence="12" id="KW-0732">Signal</keyword>
<evidence type="ECO:0000256" key="10">
    <source>
        <dbReference type="PIRSR" id="PIRSR005096-2"/>
    </source>
</evidence>
<dbReference type="SUPFAM" id="SSF74650">
    <property type="entry name" value="Galactose mutarotase-like"/>
    <property type="match status" value="1"/>
</dbReference>
<comment type="caution">
    <text evidence="13">The sequence shown here is derived from an EMBL/GenBank/DDBJ whole genome shotgun (WGS) entry which is preliminary data.</text>
</comment>
<dbReference type="InterPro" id="IPR047215">
    <property type="entry name" value="Galactose_mutarotase-like"/>
</dbReference>
<dbReference type="PANTHER" id="PTHR10091:SF0">
    <property type="entry name" value="GALACTOSE MUTAROTASE"/>
    <property type="match status" value="1"/>
</dbReference>
<dbReference type="UniPathway" id="UPA00242"/>
<dbReference type="GO" id="GO:0033499">
    <property type="term" value="P:galactose catabolic process via UDP-galactose, Leloir pathway"/>
    <property type="evidence" value="ECO:0007669"/>
    <property type="project" value="TreeGrafter"/>
</dbReference>
<evidence type="ECO:0000256" key="6">
    <source>
        <dbReference type="ARBA" id="ARBA00023235"/>
    </source>
</evidence>
<comment type="catalytic activity">
    <reaction evidence="8">
        <text>alpha-D-glucose = beta-D-glucose</text>
        <dbReference type="Rhea" id="RHEA:10264"/>
        <dbReference type="ChEBI" id="CHEBI:15903"/>
        <dbReference type="ChEBI" id="CHEBI:17925"/>
        <dbReference type="EC" id="5.1.3.3"/>
    </reaction>
</comment>
<sequence length="389" mass="43144">MKAYFKYCILSLVLLGFMLITSCNSSGKKNDQVNDSLNSGVISPGAFEKRVDGKEVHLFTLLNNMGSKALVTNYGGRLVALYVPDKNHKLVDVVAGFNSLEGYQNSTEPYFGATIGRYGNRIAKGQFTLDGKSYKLFTNNGPNTLHGGKKGYQDVVWNAKVLNKQSLELTYLSKDMEEGFPGNLQLKVTYTFTDDNALKISYEAVSDKNTVINLTNHAFFNLNGEQSGSILKHLLKINADQYTPVDSTLIPTGKLAEVKGTPFDFTSERAIGERINAVNEQLKNGKGYDHNFVLHTHPADQPVAVITGDQSGIVMRVYSDQPGLQFYSGNFMQSKNRMKSNHKDDFRTAFAVETQHFPDSPNQAQFPSTVLKAGKEYKSVSVYEFSLTK</sequence>
<evidence type="ECO:0000256" key="7">
    <source>
        <dbReference type="ARBA" id="ARBA00023277"/>
    </source>
</evidence>
<evidence type="ECO:0000256" key="3">
    <source>
        <dbReference type="ARBA" id="ARBA00006206"/>
    </source>
</evidence>
<proteinExistence type="inferred from homology"/>
<evidence type="ECO:0000256" key="11">
    <source>
        <dbReference type="PIRSR" id="PIRSR005096-3"/>
    </source>
</evidence>
<dbReference type="Proteomes" id="UP000521017">
    <property type="component" value="Unassembled WGS sequence"/>
</dbReference>
<feature type="active site" description="Proton acceptor" evidence="9">
    <location>
        <position position="353"/>
    </location>
</feature>
<reference evidence="13 14" key="1">
    <citation type="submission" date="2020-08" db="EMBL/GenBank/DDBJ databases">
        <title>Genomic Encyclopedia of Type Strains, Phase IV (KMG-V): Genome sequencing to study the core and pangenomes of soil and plant-associated prokaryotes.</title>
        <authorList>
            <person name="Whitman W."/>
        </authorList>
    </citation>
    <scope>NUCLEOTIDE SEQUENCE [LARGE SCALE GENOMIC DNA]</scope>
    <source>
        <strain evidence="13 14">M2T3</strain>
    </source>
</reference>